<accession>A0ABW2Y560</accession>
<dbReference type="Proteomes" id="UP001597036">
    <property type="component" value="Unassembled WGS sequence"/>
</dbReference>
<comment type="caution">
    <text evidence="2">The sequence shown here is derived from an EMBL/GenBank/DDBJ whole genome shotgun (WGS) entry which is preliminary data.</text>
</comment>
<dbReference type="PANTHER" id="PTHR47837:SF1">
    <property type="entry name" value="GTP PYROPHOSPHOKINASE YJBM"/>
    <property type="match status" value="1"/>
</dbReference>
<sequence>MVDLSRSQMKKSSKVLKSCKRIEDIDTESIEYQNAVIWRGKHLAPLFEVFRMVNEAVASIEGIVVTMRLKRMKSILSKLLREDKEYDISTMEDIGGCRVICEDIESMRRCFDCVKSAFGKEIKVRDYVTKPKGSGYRCVHIIVKHQWEDRNYHFEIQIRTRLQHIWATGIENIGVLYGEDFKSPGSNANREHYIDPIMMCLSSIFALEERSAVIDGYTTDYRELCQRLNKSLENAQAHGFDLIKDLQAGAEGFTLLPSNFGKDPYILLLCVDSQNQVGKFIDFGQDSLEQALDKYGQIEVAYTGTKYEGTNHSEQGSWDNAVLVAASDFSDISKIYPNYTISTQELLQKLNEYSSHK</sequence>
<proteinExistence type="predicted"/>
<reference evidence="3" key="1">
    <citation type="journal article" date="2019" name="Int. J. Syst. Evol. Microbiol.">
        <title>The Global Catalogue of Microorganisms (GCM) 10K type strain sequencing project: providing services to taxonomists for standard genome sequencing and annotation.</title>
        <authorList>
            <consortium name="The Broad Institute Genomics Platform"/>
            <consortium name="The Broad Institute Genome Sequencing Center for Infectious Disease"/>
            <person name="Wu L."/>
            <person name="Ma J."/>
        </authorList>
    </citation>
    <scope>NUCLEOTIDE SEQUENCE [LARGE SCALE GENOMIC DNA]</scope>
    <source>
        <strain evidence="3">CCM 8604</strain>
    </source>
</reference>
<dbReference type="InterPro" id="IPR007685">
    <property type="entry name" value="RelA_SpoT"/>
</dbReference>
<dbReference type="Gene3D" id="3.30.460.10">
    <property type="entry name" value="Beta Polymerase, domain 2"/>
    <property type="match status" value="1"/>
</dbReference>
<feature type="domain" description="RelA/SpoT" evidence="1">
    <location>
        <begin position="67"/>
        <end position="181"/>
    </location>
</feature>
<name>A0ABW2Y560_9BIFI</name>
<dbReference type="SMART" id="SM00954">
    <property type="entry name" value="RelA_SpoT"/>
    <property type="match status" value="1"/>
</dbReference>
<dbReference type="SUPFAM" id="SSF81301">
    <property type="entry name" value="Nucleotidyltransferase"/>
    <property type="match status" value="1"/>
</dbReference>
<dbReference type="EMBL" id="JBHTHQ010000021">
    <property type="protein sequence ID" value="MFD0705405.1"/>
    <property type="molecule type" value="Genomic_DNA"/>
</dbReference>
<dbReference type="CDD" id="cd05399">
    <property type="entry name" value="NT_Rel-Spo_like"/>
    <property type="match status" value="1"/>
</dbReference>
<dbReference type="Pfam" id="PF04607">
    <property type="entry name" value="RelA_SpoT"/>
    <property type="match status" value="1"/>
</dbReference>
<evidence type="ECO:0000313" key="3">
    <source>
        <dbReference type="Proteomes" id="UP001597036"/>
    </source>
</evidence>
<dbReference type="PANTHER" id="PTHR47837">
    <property type="entry name" value="GTP PYROPHOSPHOKINASE YJBM"/>
    <property type="match status" value="1"/>
</dbReference>
<gene>
    <name evidence="2" type="ORF">ACFQY8_06570</name>
</gene>
<evidence type="ECO:0000259" key="1">
    <source>
        <dbReference type="SMART" id="SM00954"/>
    </source>
</evidence>
<dbReference type="InterPro" id="IPR052366">
    <property type="entry name" value="GTP_Pyrophosphokinase"/>
</dbReference>
<organism evidence="2 3">
    <name type="scientific">Alloscardovia venturai</name>
    <dbReference type="NCBI Taxonomy" id="1769421"/>
    <lineage>
        <taxon>Bacteria</taxon>
        <taxon>Bacillati</taxon>
        <taxon>Actinomycetota</taxon>
        <taxon>Actinomycetes</taxon>
        <taxon>Bifidobacteriales</taxon>
        <taxon>Bifidobacteriaceae</taxon>
        <taxon>Alloscardovia</taxon>
    </lineage>
</organism>
<protein>
    <submittedName>
        <fullName evidence="2">RelA/SpoT domain-containing protein</fullName>
    </submittedName>
</protein>
<evidence type="ECO:0000313" key="2">
    <source>
        <dbReference type="EMBL" id="MFD0705405.1"/>
    </source>
</evidence>
<dbReference type="InterPro" id="IPR043519">
    <property type="entry name" value="NT_sf"/>
</dbReference>
<dbReference type="RefSeq" id="WP_377939092.1">
    <property type="nucleotide sequence ID" value="NZ_JBHTHQ010000021.1"/>
</dbReference>
<keyword evidence="3" id="KW-1185">Reference proteome</keyword>